<organism evidence="2 3">
    <name type="scientific">Mesonia sediminis</name>
    <dbReference type="NCBI Taxonomy" id="1703946"/>
    <lineage>
        <taxon>Bacteria</taxon>
        <taxon>Pseudomonadati</taxon>
        <taxon>Bacteroidota</taxon>
        <taxon>Flavobacteriia</taxon>
        <taxon>Flavobacteriales</taxon>
        <taxon>Flavobacteriaceae</taxon>
        <taxon>Mesonia</taxon>
    </lineage>
</organism>
<keyword evidence="1" id="KW-0732">Signal</keyword>
<evidence type="ECO:0000313" key="2">
    <source>
        <dbReference type="EMBL" id="MFD2696562.1"/>
    </source>
</evidence>
<sequence length="303" mass="34159">MKNFYLFILVFLCWYTGAAQQESQFTQYMYNPMSINPGYTGSREVLTVSSIYRNQWVGVEGAPETFNFSAHSPLGLTSLANLGLDFTQDRIGISTQKSFSVNFAYILPLDRSEDTRLSLGIKAGAENLDLALHKLTIADINDPYLTNLSEFSPVLGLGAFLYTDEAYLGVSSPNLLHTKKFNEVSVSTYTNKAHIYFLGGYVFPLENEVQLKPAFLIKAVSGAPLAIDLSMNIYLLERWNLGASYRLNAAFTALAGFRITDELTLGYAYDYETTTISKYSSGSHEVFLQFELWSRYRNRFRCF</sequence>
<dbReference type="NCBIfam" id="TIGR03519">
    <property type="entry name" value="T9SS_PorP_fam"/>
    <property type="match status" value="1"/>
</dbReference>
<feature type="signal peptide" evidence="1">
    <location>
        <begin position="1"/>
        <end position="21"/>
    </location>
</feature>
<evidence type="ECO:0000313" key="3">
    <source>
        <dbReference type="Proteomes" id="UP001597357"/>
    </source>
</evidence>
<reference evidence="3" key="1">
    <citation type="journal article" date="2019" name="Int. J. Syst. Evol. Microbiol.">
        <title>The Global Catalogue of Microorganisms (GCM) 10K type strain sequencing project: providing services to taxonomists for standard genome sequencing and annotation.</title>
        <authorList>
            <consortium name="The Broad Institute Genomics Platform"/>
            <consortium name="The Broad Institute Genome Sequencing Center for Infectious Disease"/>
            <person name="Wu L."/>
            <person name="Ma J."/>
        </authorList>
    </citation>
    <scope>NUCLEOTIDE SEQUENCE [LARGE SCALE GENOMIC DNA]</scope>
    <source>
        <strain evidence="3">KCTC 42255</strain>
    </source>
</reference>
<dbReference type="EMBL" id="JBHULZ010000004">
    <property type="protein sequence ID" value="MFD2696562.1"/>
    <property type="molecule type" value="Genomic_DNA"/>
</dbReference>
<proteinExistence type="predicted"/>
<dbReference type="Pfam" id="PF11751">
    <property type="entry name" value="PorP_SprF"/>
    <property type="match status" value="1"/>
</dbReference>
<name>A0ABW5SD10_9FLAO</name>
<dbReference type="InterPro" id="IPR019861">
    <property type="entry name" value="PorP/SprF_Bacteroidetes"/>
</dbReference>
<comment type="caution">
    <text evidence="2">The sequence shown here is derived from an EMBL/GenBank/DDBJ whole genome shotgun (WGS) entry which is preliminary data.</text>
</comment>
<protein>
    <submittedName>
        <fullName evidence="2">Type IX secretion system membrane protein PorP/SprF</fullName>
    </submittedName>
</protein>
<keyword evidence="3" id="KW-1185">Reference proteome</keyword>
<accession>A0ABW5SD10</accession>
<feature type="chain" id="PRO_5045183286" evidence="1">
    <location>
        <begin position="22"/>
        <end position="303"/>
    </location>
</feature>
<evidence type="ECO:0000256" key="1">
    <source>
        <dbReference type="SAM" id="SignalP"/>
    </source>
</evidence>
<dbReference type="RefSeq" id="WP_379042873.1">
    <property type="nucleotide sequence ID" value="NZ_JBHULZ010000004.1"/>
</dbReference>
<dbReference type="Proteomes" id="UP001597357">
    <property type="component" value="Unassembled WGS sequence"/>
</dbReference>
<gene>
    <name evidence="2" type="ORF">ACFSQ0_01005</name>
</gene>